<dbReference type="Gene3D" id="3.30.565.10">
    <property type="entry name" value="Histidine kinase-like ATPase, C-terminal domain"/>
    <property type="match status" value="1"/>
</dbReference>
<feature type="modified residue" description="4-aspartylphosphate" evidence="8">
    <location>
        <position position="692"/>
    </location>
</feature>
<evidence type="ECO:0000259" key="12">
    <source>
        <dbReference type="PROSITE" id="PS50885"/>
    </source>
</evidence>
<dbReference type="GO" id="GO:0000155">
    <property type="term" value="F:phosphorelay sensor kinase activity"/>
    <property type="evidence" value="ECO:0007669"/>
    <property type="project" value="InterPro"/>
</dbReference>
<dbReference type="CDD" id="cd00082">
    <property type="entry name" value="HisKA"/>
    <property type="match status" value="1"/>
</dbReference>
<keyword evidence="9" id="KW-1133">Transmembrane helix</keyword>
<dbReference type="GO" id="GO:0016020">
    <property type="term" value="C:membrane"/>
    <property type="evidence" value="ECO:0007669"/>
    <property type="project" value="UniProtKB-SubCell"/>
</dbReference>
<dbReference type="InterPro" id="IPR036890">
    <property type="entry name" value="HATPase_C_sf"/>
</dbReference>
<name>A0A0M2R3S7_9PROT</name>
<dbReference type="SUPFAM" id="SSF47384">
    <property type="entry name" value="Homodimeric domain of signal transducing histidine kinase"/>
    <property type="match status" value="1"/>
</dbReference>
<dbReference type="InterPro" id="IPR011006">
    <property type="entry name" value="CheY-like_superfamily"/>
</dbReference>
<organism evidence="13 14">
    <name type="scientific">Kiloniella litopenaei</name>
    <dbReference type="NCBI Taxonomy" id="1549748"/>
    <lineage>
        <taxon>Bacteria</taxon>
        <taxon>Pseudomonadati</taxon>
        <taxon>Pseudomonadota</taxon>
        <taxon>Alphaproteobacteria</taxon>
        <taxon>Rhodospirillales</taxon>
        <taxon>Kiloniellaceae</taxon>
        <taxon>Kiloniella</taxon>
    </lineage>
</organism>
<keyword evidence="9" id="KW-0812">Transmembrane</keyword>
<dbReference type="EC" id="2.7.13.3" evidence="3"/>
<keyword evidence="5" id="KW-0808">Transferase</keyword>
<dbReference type="CDD" id="cd00156">
    <property type="entry name" value="REC"/>
    <property type="match status" value="1"/>
</dbReference>
<evidence type="ECO:0000256" key="4">
    <source>
        <dbReference type="ARBA" id="ARBA00022553"/>
    </source>
</evidence>
<dbReference type="InterPro" id="IPR003661">
    <property type="entry name" value="HisK_dim/P_dom"/>
</dbReference>
<dbReference type="STRING" id="1549748.WH95_13945"/>
<evidence type="ECO:0000256" key="1">
    <source>
        <dbReference type="ARBA" id="ARBA00000085"/>
    </source>
</evidence>
<dbReference type="PROSITE" id="PS50109">
    <property type="entry name" value="HIS_KIN"/>
    <property type="match status" value="1"/>
</dbReference>
<keyword evidence="9" id="KW-0472">Membrane</keyword>
<dbReference type="PROSITE" id="PS50110">
    <property type="entry name" value="RESPONSE_REGULATORY"/>
    <property type="match status" value="1"/>
</dbReference>
<dbReference type="Gene3D" id="1.20.58.920">
    <property type="match status" value="1"/>
</dbReference>
<dbReference type="AlphaFoldDB" id="A0A0M2R3S7"/>
<evidence type="ECO:0000259" key="10">
    <source>
        <dbReference type="PROSITE" id="PS50109"/>
    </source>
</evidence>
<accession>A0A0M2R3S7</accession>
<dbReference type="Gene3D" id="1.10.287.130">
    <property type="match status" value="1"/>
</dbReference>
<dbReference type="Pfam" id="PF00512">
    <property type="entry name" value="HisKA"/>
    <property type="match status" value="1"/>
</dbReference>
<dbReference type="Gene3D" id="6.10.340.10">
    <property type="match status" value="1"/>
</dbReference>
<dbReference type="PROSITE" id="PS50885">
    <property type="entry name" value="HAMP"/>
    <property type="match status" value="1"/>
</dbReference>
<keyword evidence="6" id="KW-0418">Kinase</keyword>
<feature type="domain" description="HAMP" evidence="12">
    <location>
        <begin position="333"/>
        <end position="384"/>
    </location>
</feature>
<comment type="caution">
    <text evidence="13">The sequence shown here is derived from an EMBL/GenBank/DDBJ whole genome shotgun (WGS) entry which is preliminary data.</text>
</comment>
<dbReference type="InterPro" id="IPR050736">
    <property type="entry name" value="Sensor_HK_Regulatory"/>
</dbReference>
<dbReference type="InterPro" id="IPR004358">
    <property type="entry name" value="Sig_transdc_His_kin-like_C"/>
</dbReference>
<gene>
    <name evidence="13" type="ORF">WH95_13945</name>
</gene>
<evidence type="ECO:0000256" key="5">
    <source>
        <dbReference type="ARBA" id="ARBA00022679"/>
    </source>
</evidence>
<evidence type="ECO:0000256" key="6">
    <source>
        <dbReference type="ARBA" id="ARBA00022777"/>
    </source>
</evidence>
<dbReference type="OrthoDB" id="8477070at2"/>
<comment type="subcellular location">
    <subcellularLocation>
        <location evidence="2">Membrane</location>
    </subcellularLocation>
</comment>
<dbReference type="SMART" id="SM00387">
    <property type="entry name" value="HATPase_c"/>
    <property type="match status" value="1"/>
</dbReference>
<evidence type="ECO:0000256" key="8">
    <source>
        <dbReference type="PROSITE-ProRule" id="PRU00169"/>
    </source>
</evidence>
<reference evidence="13 14" key="1">
    <citation type="submission" date="2015-03" db="EMBL/GenBank/DDBJ databases">
        <title>Genome sequence of Kiloniella sp. P1-1, isolated from the gut microflora of Pacific white shrimp, Penaeus vannamei.</title>
        <authorList>
            <person name="Shao Z."/>
            <person name="Wang L."/>
            <person name="Li X."/>
        </authorList>
    </citation>
    <scope>NUCLEOTIDE SEQUENCE [LARGE SCALE GENOMIC DNA]</scope>
    <source>
        <strain evidence="13 14">P1-1</strain>
    </source>
</reference>
<keyword evidence="14" id="KW-1185">Reference proteome</keyword>
<dbReference type="PRINTS" id="PR00344">
    <property type="entry name" value="BCTRLSENSOR"/>
</dbReference>
<keyword evidence="4 8" id="KW-0597">Phosphoprotein</keyword>
<evidence type="ECO:0000313" key="14">
    <source>
        <dbReference type="Proteomes" id="UP000034491"/>
    </source>
</evidence>
<comment type="catalytic activity">
    <reaction evidence="1">
        <text>ATP + protein L-histidine = ADP + protein N-phospho-L-histidine.</text>
        <dbReference type="EC" id="2.7.13.3"/>
    </reaction>
</comment>
<feature type="transmembrane region" description="Helical" evidence="9">
    <location>
        <begin position="20"/>
        <end position="42"/>
    </location>
</feature>
<dbReference type="EMBL" id="LANI01000020">
    <property type="protein sequence ID" value="KKJ76311.1"/>
    <property type="molecule type" value="Genomic_DNA"/>
</dbReference>
<dbReference type="Pfam" id="PF00072">
    <property type="entry name" value="Response_reg"/>
    <property type="match status" value="1"/>
</dbReference>
<dbReference type="InterPro" id="IPR036097">
    <property type="entry name" value="HisK_dim/P_sf"/>
</dbReference>
<dbReference type="SUPFAM" id="SSF55874">
    <property type="entry name" value="ATPase domain of HSP90 chaperone/DNA topoisomerase II/histidine kinase"/>
    <property type="match status" value="1"/>
</dbReference>
<keyword evidence="7" id="KW-0902">Two-component regulatory system</keyword>
<dbReference type="InterPro" id="IPR001789">
    <property type="entry name" value="Sig_transdc_resp-reg_receiver"/>
</dbReference>
<dbReference type="InterPro" id="IPR003594">
    <property type="entry name" value="HATPase_dom"/>
</dbReference>
<dbReference type="PANTHER" id="PTHR43711">
    <property type="entry name" value="TWO-COMPONENT HISTIDINE KINASE"/>
    <property type="match status" value="1"/>
</dbReference>
<evidence type="ECO:0000259" key="11">
    <source>
        <dbReference type="PROSITE" id="PS50110"/>
    </source>
</evidence>
<evidence type="ECO:0000256" key="7">
    <source>
        <dbReference type="ARBA" id="ARBA00023012"/>
    </source>
</evidence>
<evidence type="ECO:0000256" key="3">
    <source>
        <dbReference type="ARBA" id="ARBA00012438"/>
    </source>
</evidence>
<dbReference type="SUPFAM" id="SSF52172">
    <property type="entry name" value="CheY-like"/>
    <property type="match status" value="1"/>
</dbReference>
<evidence type="ECO:0000313" key="13">
    <source>
        <dbReference type="EMBL" id="KKJ76311.1"/>
    </source>
</evidence>
<dbReference type="Proteomes" id="UP000034491">
    <property type="component" value="Unassembled WGS sequence"/>
</dbReference>
<dbReference type="PANTHER" id="PTHR43711:SF26">
    <property type="entry name" value="SENSOR HISTIDINE KINASE RCSC"/>
    <property type="match status" value="1"/>
</dbReference>
<dbReference type="Pfam" id="PF02518">
    <property type="entry name" value="HATPase_c"/>
    <property type="match status" value="1"/>
</dbReference>
<feature type="domain" description="Histidine kinase" evidence="10">
    <location>
        <begin position="406"/>
        <end position="616"/>
    </location>
</feature>
<dbReference type="InterPro" id="IPR005467">
    <property type="entry name" value="His_kinase_dom"/>
</dbReference>
<evidence type="ECO:0000256" key="9">
    <source>
        <dbReference type="SAM" id="Phobius"/>
    </source>
</evidence>
<dbReference type="InterPro" id="IPR038188">
    <property type="entry name" value="TorS_sensor_sf"/>
</dbReference>
<dbReference type="InterPro" id="IPR003660">
    <property type="entry name" value="HAMP_dom"/>
</dbReference>
<dbReference type="SMART" id="SM00388">
    <property type="entry name" value="HisKA"/>
    <property type="match status" value="1"/>
</dbReference>
<dbReference type="Gene3D" id="3.40.50.2300">
    <property type="match status" value="1"/>
</dbReference>
<feature type="domain" description="Response regulatory" evidence="11">
    <location>
        <begin position="641"/>
        <end position="757"/>
    </location>
</feature>
<protein>
    <recommendedName>
        <fullName evidence="3">histidine kinase</fullName>
        <ecNumber evidence="3">2.7.13.3</ecNumber>
    </recommendedName>
</protein>
<evidence type="ECO:0000256" key="2">
    <source>
        <dbReference type="ARBA" id="ARBA00004370"/>
    </source>
</evidence>
<proteinExistence type="predicted"/>
<sequence length="762" mass="85023">MSISNDEKVNFSGPRIVTRVLASLSCMVILIAGASLVSLYSFHELRKGLTDFTSNDLPKVVAGAKLNQISANLASFAPTLLETNSKGTRQAVLLRVADQEAWLEEILAELQSGQSQEDVQQFRELKGILVENLHTVAELVRLRALNTIETKRIFNEISNLNKDLFAFRAQFSQGGSEDIYQIWHNSFASSLLLIPIAAASDFPLDLKKFETTILKNLTKIIQLSNTFPRGAQSDAEKLIRNLQMLALGERGIIALKNRSFELDDLVEGTVSQNKIVADRFVASASNLTRKLQNNILDRSEQLDHTAQDRSTYFLLMSLLSSVAAILVFLHINKSVVQRLANLNRTMISHASGQRPPIVSSGNDEITDMTKAFKFFVDVIERREEELEEAKDIAVRADQAKSRFLAAASHDLRQPLHAISLFVATLLDRNSNKTENPVLKNIGRSVEHMNDLFESILDYSQLETEEFAVELRTFGLKNLFSALETDFAILAKEKGLNLTIEGSELFVKSEPLLLDRILRNLLSNAVRYTQKGGIQLKAVSKSPGVIISVQDSGRGIEKEQQQQIFQEFYRNGDKSEKGLGLGLAIAQQMAVLLETQINLSSEIGKGSCFSIEVAEASVSMSLEQNISLSENTISENVLQDQTIVFLDDNPQIIMAMTGLLEKWGCKVFATQSSEELNRFLTTAEIQPLAYVVDYELESDITGLDILDSLLQEKDRGRGIILTGNTDPEIEAVTKRKGYSYYNKPIRPAKLAAFLRYLARRYNF</sequence>